<dbReference type="InterPro" id="IPR011010">
    <property type="entry name" value="DNA_brk_join_enz"/>
</dbReference>
<name>A0ABQ3BYZ3_9FLAO</name>
<dbReference type="SUPFAM" id="SSF56349">
    <property type="entry name" value="DNA breaking-rejoining enzymes"/>
    <property type="match status" value="1"/>
</dbReference>
<evidence type="ECO:0000259" key="7">
    <source>
        <dbReference type="Pfam" id="PF01028"/>
    </source>
</evidence>
<dbReference type="PRINTS" id="PR00416">
    <property type="entry name" value="EUTPISMRASEI"/>
</dbReference>
<keyword evidence="4" id="KW-0799">Topoisomerase</keyword>
<evidence type="ECO:0000256" key="5">
    <source>
        <dbReference type="ARBA" id="ARBA00023125"/>
    </source>
</evidence>
<evidence type="ECO:0000313" key="9">
    <source>
        <dbReference type="EMBL" id="GGZ61494.1"/>
    </source>
</evidence>
<reference evidence="10" key="1">
    <citation type="journal article" date="2019" name="Int. J. Syst. Evol. Microbiol.">
        <title>The Global Catalogue of Microorganisms (GCM) 10K type strain sequencing project: providing services to taxonomists for standard genome sequencing and annotation.</title>
        <authorList>
            <consortium name="The Broad Institute Genomics Platform"/>
            <consortium name="The Broad Institute Genome Sequencing Center for Infectious Disease"/>
            <person name="Wu L."/>
            <person name="Ma J."/>
        </authorList>
    </citation>
    <scope>NUCLEOTIDE SEQUENCE [LARGE SCALE GENOMIC DNA]</scope>
    <source>
        <strain evidence="10">KCTC 12708</strain>
    </source>
</reference>
<dbReference type="Gene3D" id="3.30.66.10">
    <property type="entry name" value="DNA topoisomerase I domain"/>
    <property type="match status" value="1"/>
</dbReference>
<dbReference type="InterPro" id="IPR001631">
    <property type="entry name" value="TopoI"/>
</dbReference>
<dbReference type="InterPro" id="IPR014711">
    <property type="entry name" value="TopoI_cat_a-hlx-sub_euk"/>
</dbReference>
<evidence type="ECO:0000259" key="8">
    <source>
        <dbReference type="Pfam" id="PF21338"/>
    </source>
</evidence>
<dbReference type="RefSeq" id="WP_027886338.1">
    <property type="nucleotide sequence ID" value="NZ_BMWY01000007.1"/>
</dbReference>
<proteinExistence type="inferred from homology"/>
<dbReference type="GeneID" id="94370034"/>
<dbReference type="InterPro" id="IPR013500">
    <property type="entry name" value="TopoI_cat_euk"/>
</dbReference>
<dbReference type="Gene3D" id="1.10.132.120">
    <property type="match status" value="1"/>
</dbReference>
<dbReference type="Gene3D" id="3.90.15.10">
    <property type="entry name" value="Topoisomerase I, Chain A, domain 3"/>
    <property type="match status" value="1"/>
</dbReference>
<keyword evidence="5" id="KW-0238">DNA-binding</keyword>
<dbReference type="SUPFAM" id="SSF55869">
    <property type="entry name" value="DNA topoisomerase I domain"/>
    <property type="match status" value="1"/>
</dbReference>
<dbReference type="EC" id="5.6.2.1" evidence="3"/>
<comment type="caution">
    <text evidence="9">The sequence shown here is derived from an EMBL/GenBank/DDBJ whole genome shotgun (WGS) entry which is preliminary data.</text>
</comment>
<feature type="domain" description="DNA topoisomerase I catalytic core eukaryotic-type" evidence="7">
    <location>
        <begin position="107"/>
        <end position="326"/>
    </location>
</feature>
<keyword evidence="6" id="KW-0413">Isomerase</keyword>
<dbReference type="InterPro" id="IPR049331">
    <property type="entry name" value="Top1B_N_bact"/>
</dbReference>
<dbReference type="PROSITE" id="PS52038">
    <property type="entry name" value="TOPO_IB_2"/>
    <property type="match status" value="1"/>
</dbReference>
<dbReference type="Pfam" id="PF21338">
    <property type="entry name" value="Top1B_N_bact"/>
    <property type="match status" value="1"/>
</dbReference>
<evidence type="ECO:0000256" key="2">
    <source>
        <dbReference type="ARBA" id="ARBA00006645"/>
    </source>
</evidence>
<dbReference type="Proteomes" id="UP000615593">
    <property type="component" value="Unassembled WGS sequence"/>
</dbReference>
<dbReference type="Pfam" id="PF01028">
    <property type="entry name" value="Topoisom_I"/>
    <property type="match status" value="1"/>
</dbReference>
<accession>A0ABQ3BYZ3</accession>
<organism evidence="9 10">
    <name type="scientific">Mesonia mobilis</name>
    <dbReference type="NCBI Taxonomy" id="369791"/>
    <lineage>
        <taxon>Bacteria</taxon>
        <taxon>Pseudomonadati</taxon>
        <taxon>Bacteroidota</taxon>
        <taxon>Flavobacteriia</taxon>
        <taxon>Flavobacteriales</taxon>
        <taxon>Flavobacteriaceae</taxon>
        <taxon>Mesonia</taxon>
    </lineage>
</organism>
<dbReference type="EMBL" id="BMWY01000007">
    <property type="protein sequence ID" value="GGZ61494.1"/>
    <property type="molecule type" value="Genomic_DNA"/>
</dbReference>
<gene>
    <name evidence="9" type="ORF">GCM10008088_23680</name>
</gene>
<comment type="catalytic activity">
    <reaction evidence="1">
        <text>ATP-independent breakage of single-stranded DNA, followed by passage and rejoining.</text>
        <dbReference type="EC" id="5.6.2.1"/>
    </reaction>
</comment>
<protein>
    <recommendedName>
        <fullName evidence="3">DNA topoisomerase</fullName>
        <ecNumber evidence="3">5.6.2.1</ecNumber>
    </recommendedName>
</protein>
<evidence type="ECO:0000256" key="1">
    <source>
        <dbReference type="ARBA" id="ARBA00000213"/>
    </source>
</evidence>
<keyword evidence="10" id="KW-1185">Reference proteome</keyword>
<evidence type="ECO:0000313" key="10">
    <source>
        <dbReference type="Proteomes" id="UP000615593"/>
    </source>
</evidence>
<evidence type="ECO:0000256" key="4">
    <source>
        <dbReference type="ARBA" id="ARBA00023029"/>
    </source>
</evidence>
<dbReference type="InterPro" id="IPR035447">
    <property type="entry name" value="DNA_topo_I_N_sf"/>
</dbReference>
<sequence>MNLTTEKIQQITQQPEEFAALANLVYIQDHHLTINRHKHGRGFYYTDKKKKKITDKTSLERIKKLVIPPAWKEVRITHLENGHLQVVGRDTKDRKVYRYHDLWSKFKNQTKFFKMASFGEKLPEIRKQVDKDLELEGMPKQKVLALVVRLMEETHIRIGNHYYAKKNQTYGLSTLRSRHVNVGEDILTFNFIGKKGKEHHIEVTDQDLIELVNECEEIPGWELFKYYDENGNKDCIDSGMINEYIQNICGEFYSAKDFRTWAATKIYFEALRDLGYVEEEKQQDKNIIAALDEAADALGNTRSVCRSYYVHPVVTEYYQNGKIQEYFDKVDKKSVGKSSETFSHTEKVILELMENFKINLKEQNS</sequence>
<comment type="similarity">
    <text evidence="2">Belongs to the type IB topoisomerase family.</text>
</comment>
<evidence type="ECO:0000256" key="3">
    <source>
        <dbReference type="ARBA" id="ARBA00012891"/>
    </source>
</evidence>
<feature type="domain" description="DNA topoisomerase IB N-terminal" evidence="8">
    <location>
        <begin position="42"/>
        <end position="90"/>
    </location>
</feature>
<evidence type="ECO:0000256" key="6">
    <source>
        <dbReference type="ARBA" id="ARBA00023235"/>
    </source>
</evidence>